<proteinExistence type="inferred from homology"/>
<name>A0ABP0EB73_9ASCO</name>
<keyword evidence="2" id="KW-0521">NADP</keyword>
<keyword evidence="3" id="KW-0560">Oxidoreductase</keyword>
<sequence length="364" mass="40364">MAVIHVVVPLCGVLQVALGLCVPGTFHITIDSVVSYFLFRLSFTQVIFNWIIFQWVFPQWSIWFILIALSMILGRLLVRTVVYVIDRYNQRGGPWAPLDSKDVALVTGGSRGLGMYIVQRLHARGVGKIIVLDIAAPKEVSFPSSVELHICDVAQEQELKLKLSSILATNKVSILVNNAGVDHRSSLLDMHEDELVRVFNINMFAQIWALRSVIRAHLHHNAKSVTGGEPRRLFVVSVSSILGTLAPRNLTVYSASKAAVIQLHEGLSQELKDHVDSLRFLLATPGQLDTGMFGDISPSNSFLAPVVKADELASQIVSRIEKGHAGVISMPLYASLLPMVKCMPTIIQDFCRWFSDMDNKIKQD</sequence>
<reference evidence="7 8" key="1">
    <citation type="submission" date="2024-01" db="EMBL/GenBank/DDBJ databases">
        <authorList>
            <consortium name="Genoscope - CEA"/>
            <person name="William W."/>
        </authorList>
    </citation>
    <scope>NUCLEOTIDE SEQUENCE [LARGE SCALE GENOMIC DNA]</scope>
    <source>
        <strain evidence="7 8">29B2s-10</strain>
    </source>
</reference>
<dbReference type="PROSITE" id="PS00061">
    <property type="entry name" value="ADH_SHORT"/>
    <property type="match status" value="1"/>
</dbReference>
<dbReference type="InterPro" id="IPR002347">
    <property type="entry name" value="SDR_fam"/>
</dbReference>
<feature type="transmembrane region" description="Helical" evidence="5">
    <location>
        <begin position="37"/>
        <end position="56"/>
    </location>
</feature>
<evidence type="ECO:0000256" key="2">
    <source>
        <dbReference type="ARBA" id="ARBA00022857"/>
    </source>
</evidence>
<evidence type="ECO:0000256" key="4">
    <source>
        <dbReference type="RuleBase" id="RU000363"/>
    </source>
</evidence>
<dbReference type="PANTHER" id="PTHR24322:SF736">
    <property type="entry name" value="RETINOL DEHYDROGENASE 10"/>
    <property type="match status" value="1"/>
</dbReference>
<evidence type="ECO:0000259" key="6">
    <source>
        <dbReference type="SMART" id="SM00822"/>
    </source>
</evidence>
<evidence type="ECO:0000256" key="5">
    <source>
        <dbReference type="SAM" id="Phobius"/>
    </source>
</evidence>
<comment type="similarity">
    <text evidence="1 4">Belongs to the short-chain dehydrogenases/reductases (SDR) family.</text>
</comment>
<dbReference type="Pfam" id="PF00106">
    <property type="entry name" value="adh_short"/>
    <property type="match status" value="1"/>
</dbReference>
<dbReference type="EMBL" id="OZ004256">
    <property type="protein sequence ID" value="CAK7903732.1"/>
    <property type="molecule type" value="Genomic_DNA"/>
</dbReference>
<evidence type="ECO:0000313" key="7">
    <source>
        <dbReference type="EMBL" id="CAK7903732.1"/>
    </source>
</evidence>
<dbReference type="Proteomes" id="UP001497600">
    <property type="component" value="Chromosome D"/>
</dbReference>
<evidence type="ECO:0000256" key="3">
    <source>
        <dbReference type="ARBA" id="ARBA00023002"/>
    </source>
</evidence>
<dbReference type="PRINTS" id="PR00080">
    <property type="entry name" value="SDRFAMILY"/>
</dbReference>
<gene>
    <name evidence="7" type="primary">TDA5</name>
    <name evidence="7" type="ORF">CAAN4_D06018</name>
</gene>
<dbReference type="InterPro" id="IPR020904">
    <property type="entry name" value="Sc_DH/Rdtase_CS"/>
</dbReference>
<dbReference type="InterPro" id="IPR036291">
    <property type="entry name" value="NAD(P)-bd_dom_sf"/>
</dbReference>
<feature type="domain" description="Ketoreductase" evidence="6">
    <location>
        <begin position="102"/>
        <end position="264"/>
    </location>
</feature>
<evidence type="ECO:0000313" key="8">
    <source>
        <dbReference type="Proteomes" id="UP001497600"/>
    </source>
</evidence>
<dbReference type="SUPFAM" id="SSF51735">
    <property type="entry name" value="NAD(P)-binding Rossmann-fold domains"/>
    <property type="match status" value="1"/>
</dbReference>
<keyword evidence="8" id="KW-1185">Reference proteome</keyword>
<organism evidence="7 8">
    <name type="scientific">[Candida] anglica</name>
    <dbReference type="NCBI Taxonomy" id="148631"/>
    <lineage>
        <taxon>Eukaryota</taxon>
        <taxon>Fungi</taxon>
        <taxon>Dikarya</taxon>
        <taxon>Ascomycota</taxon>
        <taxon>Saccharomycotina</taxon>
        <taxon>Pichiomycetes</taxon>
        <taxon>Debaryomycetaceae</taxon>
        <taxon>Kurtzmaniella</taxon>
    </lineage>
</organism>
<dbReference type="PRINTS" id="PR00081">
    <property type="entry name" value="GDHRDH"/>
</dbReference>
<keyword evidence="5" id="KW-1133">Transmembrane helix</keyword>
<dbReference type="PANTHER" id="PTHR24322">
    <property type="entry name" value="PKSB"/>
    <property type="match status" value="1"/>
</dbReference>
<dbReference type="SMART" id="SM00822">
    <property type="entry name" value="PKS_KR"/>
    <property type="match status" value="1"/>
</dbReference>
<feature type="transmembrane region" description="Helical" evidence="5">
    <location>
        <begin position="62"/>
        <end position="85"/>
    </location>
</feature>
<keyword evidence="5" id="KW-0472">Membrane</keyword>
<protein>
    <submittedName>
        <fullName evidence="7">Uncharacterized oxidoreductase Tda5p</fullName>
    </submittedName>
</protein>
<dbReference type="Gene3D" id="3.40.50.720">
    <property type="entry name" value="NAD(P)-binding Rossmann-like Domain"/>
    <property type="match status" value="1"/>
</dbReference>
<accession>A0ABP0EB73</accession>
<keyword evidence="5" id="KW-0812">Transmembrane</keyword>
<evidence type="ECO:0000256" key="1">
    <source>
        <dbReference type="ARBA" id="ARBA00006484"/>
    </source>
</evidence>
<dbReference type="InterPro" id="IPR057326">
    <property type="entry name" value="KR_dom"/>
</dbReference>
<feature type="transmembrane region" description="Helical" evidence="5">
    <location>
        <begin position="6"/>
        <end position="30"/>
    </location>
</feature>